<dbReference type="InterPro" id="IPR041127">
    <property type="entry name" value="PET_hydrolase/cutinase-like"/>
</dbReference>
<evidence type="ECO:0000313" key="3">
    <source>
        <dbReference type="EnsemblProtists" id="EOD27985"/>
    </source>
</evidence>
<keyword evidence="1" id="KW-0732">Signal</keyword>
<dbReference type="KEGG" id="ehx:EMIHUDRAFT_443070"/>
<dbReference type="EnsemblProtists" id="EOD27985">
    <property type="protein sequence ID" value="EOD27985"/>
    <property type="gene ID" value="EMIHUDRAFT_443070"/>
</dbReference>
<feature type="signal peptide" evidence="1">
    <location>
        <begin position="1"/>
        <end position="17"/>
    </location>
</feature>
<dbReference type="SUPFAM" id="SSF53474">
    <property type="entry name" value="alpha/beta-Hydrolases"/>
    <property type="match status" value="1"/>
</dbReference>
<reference evidence="4" key="1">
    <citation type="journal article" date="2013" name="Nature">
        <title>Pan genome of the phytoplankton Emiliania underpins its global distribution.</title>
        <authorList>
            <person name="Read B.A."/>
            <person name="Kegel J."/>
            <person name="Klute M.J."/>
            <person name="Kuo A."/>
            <person name="Lefebvre S.C."/>
            <person name="Maumus F."/>
            <person name="Mayer C."/>
            <person name="Miller J."/>
            <person name="Monier A."/>
            <person name="Salamov A."/>
            <person name="Young J."/>
            <person name="Aguilar M."/>
            <person name="Claverie J.M."/>
            <person name="Frickenhaus S."/>
            <person name="Gonzalez K."/>
            <person name="Herman E.K."/>
            <person name="Lin Y.C."/>
            <person name="Napier J."/>
            <person name="Ogata H."/>
            <person name="Sarno A.F."/>
            <person name="Shmutz J."/>
            <person name="Schroeder D."/>
            <person name="de Vargas C."/>
            <person name="Verret F."/>
            <person name="von Dassow P."/>
            <person name="Valentin K."/>
            <person name="Van de Peer Y."/>
            <person name="Wheeler G."/>
            <person name="Dacks J.B."/>
            <person name="Delwiche C.F."/>
            <person name="Dyhrman S.T."/>
            <person name="Glockner G."/>
            <person name="John U."/>
            <person name="Richards T."/>
            <person name="Worden A.Z."/>
            <person name="Zhang X."/>
            <person name="Grigoriev I.V."/>
            <person name="Allen A.E."/>
            <person name="Bidle K."/>
            <person name="Borodovsky M."/>
            <person name="Bowler C."/>
            <person name="Brownlee C."/>
            <person name="Cock J.M."/>
            <person name="Elias M."/>
            <person name="Gladyshev V.N."/>
            <person name="Groth M."/>
            <person name="Guda C."/>
            <person name="Hadaegh A."/>
            <person name="Iglesias-Rodriguez M.D."/>
            <person name="Jenkins J."/>
            <person name="Jones B.M."/>
            <person name="Lawson T."/>
            <person name="Leese F."/>
            <person name="Lindquist E."/>
            <person name="Lobanov A."/>
            <person name="Lomsadze A."/>
            <person name="Malik S.B."/>
            <person name="Marsh M.E."/>
            <person name="Mackinder L."/>
            <person name="Mock T."/>
            <person name="Mueller-Roeber B."/>
            <person name="Pagarete A."/>
            <person name="Parker M."/>
            <person name="Probert I."/>
            <person name="Quesneville H."/>
            <person name="Raines C."/>
            <person name="Rensing S.A."/>
            <person name="Riano-Pachon D.M."/>
            <person name="Richier S."/>
            <person name="Rokitta S."/>
            <person name="Shiraiwa Y."/>
            <person name="Soanes D.M."/>
            <person name="van der Giezen M."/>
            <person name="Wahlund T.M."/>
            <person name="Williams B."/>
            <person name="Wilson W."/>
            <person name="Wolfe G."/>
            <person name="Wurch L.L."/>
        </authorList>
    </citation>
    <scope>NUCLEOTIDE SEQUENCE</scope>
</reference>
<feature type="chain" id="PRO_5044216232" description="PET hydrolase/cutinase-like domain-containing protein" evidence="1">
    <location>
        <begin position="18"/>
        <end position="405"/>
    </location>
</feature>
<dbReference type="Proteomes" id="UP000013827">
    <property type="component" value="Unassembled WGS sequence"/>
</dbReference>
<dbReference type="AlphaFoldDB" id="A0A0D3JWV0"/>
<dbReference type="Pfam" id="PF12740">
    <property type="entry name" value="PETase"/>
    <property type="match status" value="1"/>
</dbReference>
<dbReference type="InterPro" id="IPR029058">
    <property type="entry name" value="AB_hydrolase_fold"/>
</dbReference>
<organism evidence="3 4">
    <name type="scientific">Emiliania huxleyi (strain CCMP1516)</name>
    <dbReference type="NCBI Taxonomy" id="280463"/>
    <lineage>
        <taxon>Eukaryota</taxon>
        <taxon>Haptista</taxon>
        <taxon>Haptophyta</taxon>
        <taxon>Prymnesiophyceae</taxon>
        <taxon>Isochrysidales</taxon>
        <taxon>Noelaerhabdaceae</taxon>
        <taxon>Emiliania</taxon>
    </lineage>
</organism>
<keyword evidence="4" id="KW-1185">Reference proteome</keyword>
<dbReference type="GeneID" id="17273530"/>
<dbReference type="Gene3D" id="3.40.50.1820">
    <property type="entry name" value="alpha/beta hydrolase"/>
    <property type="match status" value="1"/>
</dbReference>
<evidence type="ECO:0000256" key="1">
    <source>
        <dbReference type="SAM" id="SignalP"/>
    </source>
</evidence>
<accession>A0A0D3JWV0</accession>
<proteinExistence type="predicted"/>
<reference evidence="3" key="2">
    <citation type="submission" date="2024-10" db="UniProtKB">
        <authorList>
            <consortium name="EnsemblProtists"/>
        </authorList>
    </citation>
    <scope>IDENTIFICATION</scope>
</reference>
<feature type="domain" description="PET hydrolase/cutinase-like" evidence="2">
    <location>
        <begin position="122"/>
        <end position="226"/>
    </location>
</feature>
<dbReference type="RefSeq" id="XP_005780414.1">
    <property type="nucleotide sequence ID" value="XM_005780357.1"/>
</dbReference>
<protein>
    <recommendedName>
        <fullName evidence="2">PET hydrolase/cutinase-like domain-containing protein</fullName>
    </recommendedName>
</protein>
<sequence>MLLSLAIVVASLAEAAAHTSLEFSVPRGAWWQGSVRATIVRPERKATGIAVVAHCTLCWGDWYPHLERLADTHDLMMVFLHSDVIDSPRHFFDFSNGAPHTWFSGYGEDMTKVLHTVRDSANEFGSELYGTLLPAAPAVAVGHSLGGAGSLIATSRDEDFEGAFVMSPCVVHSETLASISKPIMVLSATEDGICPPARTARPYYAALSRAPELYYAEIVGGTHCAFMDVSGTNWEAGARLGAVTVWPEAGSFAEPSSRIPTGAQLGVAEAAGGACRLAERGVGLLLGAPPPAETLENDAQRATTARLAGLFFDALLGTAAERSGAGAGGGLGPCPTEKPLSASAPCPPAGSGRGALLAALAADEAAGLLSNVQSALGAREESPAPEGAHLASQNYLALLQECLCV</sequence>
<evidence type="ECO:0000259" key="2">
    <source>
        <dbReference type="Pfam" id="PF12740"/>
    </source>
</evidence>
<evidence type="ECO:0000313" key="4">
    <source>
        <dbReference type="Proteomes" id="UP000013827"/>
    </source>
</evidence>
<dbReference type="PaxDb" id="2903-EOD27985"/>
<name>A0A0D3JWV0_EMIH1</name>
<dbReference type="HOGENOM" id="CLU_680509_0_0_1"/>